<dbReference type="OrthoDB" id="27483at2759"/>
<sequence length="382" mass="41831">MSESMSEYDSRPEKRSNKNKISVQDGFIRELSVAVRGSEAAFCCGGCLPISHKSGFEEVKDNLQARQLKSQPVVVRWDRKDSASIGKLTLPLSKAKGQQVIEDFVDSCAPATFGKEGKDTLDESYRKASKLDSSQFSTNFSPYDLGIVGVIAQTLLPGVTGPVARGSGGRTFVENWGVVAEMYKLNVYSAPSGKFKAHVDTPRGPTQFGSLVVCLPHRHQGGNGFRLECGQDAEIRWAAFYSDCEHEVKEVTAGHRVRLTYNLYAHEQVGGILRHPSPVDADSFALYRRAKEALASPKFLLNGGTLAFHCAHTYAHTNDKMTINLPMALKGVDAVVFSIFRKLGASVDLRAVMKDFAEQGSADEPVDLDLVSTRLHKLEISD</sequence>
<name>A0A8H3IZ89_9LECA</name>
<reference evidence="1" key="1">
    <citation type="submission" date="2021-03" db="EMBL/GenBank/DDBJ databases">
        <authorList>
            <person name="Tagirdzhanova G."/>
        </authorList>
    </citation>
    <scope>NUCLEOTIDE SEQUENCE</scope>
</reference>
<protein>
    <recommendedName>
        <fullName evidence="3">Fe2OG dioxygenase domain-containing protein</fullName>
    </recommendedName>
</protein>
<evidence type="ECO:0008006" key="3">
    <source>
        <dbReference type="Google" id="ProtNLM"/>
    </source>
</evidence>
<dbReference type="AlphaFoldDB" id="A0A8H3IZ89"/>
<dbReference type="Gene3D" id="2.60.120.620">
    <property type="entry name" value="q2cbj1_9rhob like domain"/>
    <property type="match status" value="1"/>
</dbReference>
<organism evidence="1 2">
    <name type="scientific">Heterodermia speciosa</name>
    <dbReference type="NCBI Taxonomy" id="116794"/>
    <lineage>
        <taxon>Eukaryota</taxon>
        <taxon>Fungi</taxon>
        <taxon>Dikarya</taxon>
        <taxon>Ascomycota</taxon>
        <taxon>Pezizomycotina</taxon>
        <taxon>Lecanoromycetes</taxon>
        <taxon>OSLEUM clade</taxon>
        <taxon>Lecanoromycetidae</taxon>
        <taxon>Caliciales</taxon>
        <taxon>Physciaceae</taxon>
        <taxon>Heterodermia</taxon>
    </lineage>
</organism>
<dbReference type="PANTHER" id="PTHR33099:SF7">
    <property type="entry name" value="MYND-TYPE DOMAIN-CONTAINING PROTEIN"/>
    <property type="match status" value="1"/>
</dbReference>
<keyword evidence="2" id="KW-1185">Reference proteome</keyword>
<gene>
    <name evidence="1" type="ORF">HETSPECPRED_009992</name>
</gene>
<dbReference type="EMBL" id="CAJPDS010000088">
    <property type="protein sequence ID" value="CAF9936050.1"/>
    <property type="molecule type" value="Genomic_DNA"/>
</dbReference>
<accession>A0A8H3IZ89</accession>
<comment type="caution">
    <text evidence="1">The sequence shown here is derived from an EMBL/GenBank/DDBJ whole genome shotgun (WGS) entry which is preliminary data.</text>
</comment>
<dbReference type="PANTHER" id="PTHR33099">
    <property type="entry name" value="FE2OG DIOXYGENASE DOMAIN-CONTAINING PROTEIN"/>
    <property type="match status" value="1"/>
</dbReference>
<dbReference type="Proteomes" id="UP000664521">
    <property type="component" value="Unassembled WGS sequence"/>
</dbReference>
<evidence type="ECO:0000313" key="2">
    <source>
        <dbReference type="Proteomes" id="UP000664521"/>
    </source>
</evidence>
<evidence type="ECO:0000313" key="1">
    <source>
        <dbReference type="EMBL" id="CAF9936050.1"/>
    </source>
</evidence>
<proteinExistence type="predicted"/>